<organism evidence="4">
    <name type="scientific">Onchocerca flexuosa</name>
    <dbReference type="NCBI Taxonomy" id="387005"/>
    <lineage>
        <taxon>Eukaryota</taxon>
        <taxon>Metazoa</taxon>
        <taxon>Ecdysozoa</taxon>
        <taxon>Nematoda</taxon>
        <taxon>Chromadorea</taxon>
        <taxon>Rhabditida</taxon>
        <taxon>Spirurina</taxon>
        <taxon>Spiruromorpha</taxon>
        <taxon>Filarioidea</taxon>
        <taxon>Onchocercidae</taxon>
        <taxon>Onchocerca</taxon>
    </lineage>
</organism>
<sequence length="193" mass="23040">MSNYHYNPFHHQRLRHFDKCGFYPYETLKYQWLLLVKCNVVSLWSGVERVVRNDVTLELVIIMGHRILHQVLRFHSSMAVSSKCSHVWDIFASVALIRPPIIAPPMLDIEKRYHDLMLQKELENSLRCDFELRQLRDERLLKERERLKMDGERANLQEEIGILASVDEENWRKEADRIRKELGIGDLTKVMHF</sequence>
<dbReference type="EMBL" id="UZAJ01039981">
    <property type="protein sequence ID" value="VDP12519.1"/>
    <property type="molecule type" value="Genomic_DNA"/>
</dbReference>
<protein>
    <submittedName>
        <fullName evidence="4">MRP-L46 domain-containing protein</fullName>
    </submittedName>
</protein>
<reference evidence="2 3" key="2">
    <citation type="submission" date="2018-11" db="EMBL/GenBank/DDBJ databases">
        <authorList>
            <consortium name="Pathogen Informatics"/>
        </authorList>
    </citation>
    <scope>NUCLEOTIDE SEQUENCE [LARGE SCALE GENOMIC DNA]</scope>
</reference>
<name>A0A183HZL8_9BILA</name>
<evidence type="ECO:0000313" key="2">
    <source>
        <dbReference type="EMBL" id="VDP12519.1"/>
    </source>
</evidence>
<evidence type="ECO:0000313" key="4">
    <source>
        <dbReference type="WBParaSite" id="OFLC_0001293101-mRNA-1"/>
    </source>
</evidence>
<evidence type="ECO:0000313" key="3">
    <source>
        <dbReference type="Proteomes" id="UP000267606"/>
    </source>
</evidence>
<reference evidence="4" key="1">
    <citation type="submission" date="2016-06" db="UniProtKB">
        <authorList>
            <consortium name="WormBaseParasite"/>
        </authorList>
    </citation>
    <scope>IDENTIFICATION</scope>
</reference>
<dbReference type="STRING" id="387005.A0A183HZL8"/>
<dbReference type="InterPro" id="IPR021757">
    <property type="entry name" value="Ribosomal_mL46_N"/>
</dbReference>
<dbReference type="Proteomes" id="UP000267606">
    <property type="component" value="Unassembled WGS sequence"/>
</dbReference>
<accession>A0A183HZL8</accession>
<feature type="domain" description="Large ribosomal subunit protein mL46 N-terminal" evidence="1">
    <location>
        <begin position="88"/>
        <end position="175"/>
    </location>
</feature>
<evidence type="ECO:0000259" key="1">
    <source>
        <dbReference type="Pfam" id="PF11788"/>
    </source>
</evidence>
<proteinExistence type="predicted"/>
<dbReference type="AlphaFoldDB" id="A0A183HZL8"/>
<dbReference type="WBParaSite" id="OFLC_0001293101-mRNA-1">
    <property type="protein sequence ID" value="OFLC_0001293101-mRNA-1"/>
    <property type="gene ID" value="OFLC_0001293101"/>
</dbReference>
<keyword evidence="3" id="KW-1185">Reference proteome</keyword>
<dbReference type="Pfam" id="PF11788">
    <property type="entry name" value="MRP-L46"/>
    <property type="match status" value="1"/>
</dbReference>
<gene>
    <name evidence="2" type="ORF">OFLC_LOCUS12930</name>
</gene>